<dbReference type="PANTHER" id="PTHR21236">
    <property type="entry name" value="GOLGI MEMBRANE PROTEIN YIP1"/>
    <property type="match status" value="1"/>
</dbReference>
<keyword evidence="4 8" id="KW-1133">Transmembrane helix</keyword>
<evidence type="ECO:0000256" key="7">
    <source>
        <dbReference type="ARBA" id="ARBA00024188"/>
    </source>
</evidence>
<protein>
    <submittedName>
        <fullName evidence="9">Putative rab gtpase</fullName>
    </submittedName>
</protein>
<keyword evidence="6 8" id="KW-0472">Membrane</keyword>
<feature type="transmembrane region" description="Helical" evidence="8">
    <location>
        <begin position="71"/>
        <end position="90"/>
    </location>
</feature>
<feature type="non-terminal residue" evidence="9">
    <location>
        <position position="95"/>
    </location>
</feature>
<evidence type="ECO:0000256" key="1">
    <source>
        <dbReference type="ARBA" id="ARBA00004653"/>
    </source>
</evidence>
<evidence type="ECO:0000256" key="4">
    <source>
        <dbReference type="ARBA" id="ARBA00022989"/>
    </source>
</evidence>
<dbReference type="GO" id="GO:0006888">
    <property type="term" value="P:endoplasmic reticulum to Golgi vesicle-mediated transport"/>
    <property type="evidence" value="ECO:0007669"/>
    <property type="project" value="InterPro"/>
</dbReference>
<comment type="similarity">
    <text evidence="2">Belongs to the YIP1 family.</text>
</comment>
<sequence length="95" mass="10515">MTRPLSWRNWTWTCATSTTRCGACSFPLPLQWATSGTVVEGHARTSWGPLLVVLLFSLASLYGQLSVVSWIITMWIFGSLVIFLLARVLGGTRIV</sequence>
<dbReference type="GO" id="GO:0005802">
    <property type="term" value="C:trans-Golgi network"/>
    <property type="evidence" value="ECO:0007669"/>
    <property type="project" value="TreeGrafter"/>
</dbReference>
<keyword evidence="3 8" id="KW-0812">Transmembrane</keyword>
<accession>V5HA56</accession>
<dbReference type="GO" id="GO:0000139">
    <property type="term" value="C:Golgi membrane"/>
    <property type="evidence" value="ECO:0007669"/>
    <property type="project" value="UniProtKB-SubCell"/>
</dbReference>
<evidence type="ECO:0000256" key="8">
    <source>
        <dbReference type="SAM" id="Phobius"/>
    </source>
</evidence>
<name>V5HA56_IXORI</name>
<proteinExistence type="evidence at transcript level"/>
<dbReference type="GO" id="GO:0048280">
    <property type="term" value="P:vesicle fusion with Golgi apparatus"/>
    <property type="evidence" value="ECO:0007669"/>
    <property type="project" value="TreeGrafter"/>
</dbReference>
<evidence type="ECO:0000256" key="2">
    <source>
        <dbReference type="ARBA" id="ARBA00010596"/>
    </source>
</evidence>
<evidence type="ECO:0000256" key="3">
    <source>
        <dbReference type="ARBA" id="ARBA00022692"/>
    </source>
</evidence>
<dbReference type="EMBL" id="GANP01012816">
    <property type="protein sequence ID" value="JAB71652.1"/>
    <property type="molecule type" value="mRNA"/>
</dbReference>
<evidence type="ECO:0000256" key="6">
    <source>
        <dbReference type="ARBA" id="ARBA00023136"/>
    </source>
</evidence>
<evidence type="ECO:0000256" key="5">
    <source>
        <dbReference type="ARBA" id="ARBA00023034"/>
    </source>
</evidence>
<feature type="transmembrane region" description="Helical" evidence="8">
    <location>
        <begin position="47"/>
        <end position="65"/>
    </location>
</feature>
<organism evidence="9">
    <name type="scientific">Ixodes ricinus</name>
    <name type="common">Common tick</name>
    <name type="synonym">Acarus ricinus</name>
    <dbReference type="NCBI Taxonomy" id="34613"/>
    <lineage>
        <taxon>Eukaryota</taxon>
        <taxon>Metazoa</taxon>
        <taxon>Ecdysozoa</taxon>
        <taxon>Arthropoda</taxon>
        <taxon>Chelicerata</taxon>
        <taxon>Arachnida</taxon>
        <taxon>Acari</taxon>
        <taxon>Parasitiformes</taxon>
        <taxon>Ixodida</taxon>
        <taxon>Ixodoidea</taxon>
        <taxon>Ixodidae</taxon>
        <taxon>Ixodinae</taxon>
        <taxon>Ixodes</taxon>
    </lineage>
</organism>
<dbReference type="PANTHER" id="PTHR21236:SF7">
    <property type="entry name" value="PROTEIN YIPF4"/>
    <property type="match status" value="1"/>
</dbReference>
<dbReference type="InterPro" id="IPR045231">
    <property type="entry name" value="Yip1/4-like"/>
</dbReference>
<dbReference type="AlphaFoldDB" id="V5HA56"/>
<evidence type="ECO:0000313" key="9">
    <source>
        <dbReference type="EMBL" id="JAB71652.1"/>
    </source>
</evidence>
<keyword evidence="5" id="KW-0333">Golgi apparatus</keyword>
<reference evidence="9" key="1">
    <citation type="journal article" date="2015" name="Sci. Rep.">
        <title>Tissue- and time-dependent transcription in Ixodes ricinus salivary glands and midguts when blood feeding on the vertebrate host.</title>
        <authorList>
            <person name="Kotsyfakis M."/>
            <person name="Schwarz A."/>
            <person name="Erhart J."/>
            <person name="Ribeiro J.M."/>
        </authorList>
    </citation>
    <scope>NUCLEOTIDE SEQUENCE</scope>
    <source>
        <tissue evidence="9">Salivary gland and midgut</tissue>
    </source>
</reference>
<comment type="subcellular location">
    <subcellularLocation>
        <location evidence="1">Golgi apparatus membrane</location>
        <topology evidence="1">Multi-pass membrane protein</topology>
    </subcellularLocation>
    <subcellularLocation>
        <location evidence="7">Golgi apparatus</location>
        <location evidence="7">cis-Golgi network membrane</location>
    </subcellularLocation>
</comment>